<proteinExistence type="predicted"/>
<evidence type="ECO:0000313" key="1">
    <source>
        <dbReference type="EMBL" id="PWN43655.1"/>
    </source>
</evidence>
<keyword evidence="2" id="KW-1185">Reference proteome</keyword>
<accession>A0A316W7M6</accession>
<dbReference type="Proteomes" id="UP000245783">
    <property type="component" value="Unassembled WGS sequence"/>
</dbReference>
<sequence>MTWSLHMSSWPGWCAPARSNKRAGERGMLLVPDREPARLSSHTLCWPQSRANNKLGFALLRGALLMTCSCAHWTLESLNRGVERVPTHCLLVFFCFDFLISTLRFDVRIVLDGGQTISLLKSIRDSSSDTARNTRCMRGTALARTTQQRACFTGRRSKDTKEAFPARTGHSFVC</sequence>
<gene>
    <name evidence="1" type="ORF">IE81DRAFT_73213</name>
</gene>
<dbReference type="GeneID" id="37039454"/>
<dbReference type="InParanoid" id="A0A316W7M6"/>
<name>A0A316W7M6_9BASI</name>
<dbReference type="AlphaFoldDB" id="A0A316W7M6"/>
<dbReference type="RefSeq" id="XP_025370815.1">
    <property type="nucleotide sequence ID" value="XM_025517584.1"/>
</dbReference>
<evidence type="ECO:0000313" key="2">
    <source>
        <dbReference type="Proteomes" id="UP000245783"/>
    </source>
</evidence>
<reference evidence="1 2" key="1">
    <citation type="journal article" date="2018" name="Mol. Biol. Evol.">
        <title>Broad Genomic Sampling Reveals a Smut Pathogenic Ancestry of the Fungal Clade Ustilaginomycotina.</title>
        <authorList>
            <person name="Kijpornyongpan T."/>
            <person name="Mondo S.J."/>
            <person name="Barry K."/>
            <person name="Sandor L."/>
            <person name="Lee J."/>
            <person name="Lipzen A."/>
            <person name="Pangilinan J."/>
            <person name="LaButti K."/>
            <person name="Hainaut M."/>
            <person name="Henrissat B."/>
            <person name="Grigoriev I.V."/>
            <person name="Spatafora J.W."/>
            <person name="Aime M.C."/>
        </authorList>
    </citation>
    <scope>NUCLEOTIDE SEQUENCE [LARGE SCALE GENOMIC DNA]</scope>
    <source>
        <strain evidence="1 2">MCA 4658</strain>
    </source>
</reference>
<dbReference type="EMBL" id="KZ819368">
    <property type="protein sequence ID" value="PWN43655.1"/>
    <property type="molecule type" value="Genomic_DNA"/>
</dbReference>
<protein>
    <submittedName>
        <fullName evidence="1">Uncharacterized protein</fullName>
    </submittedName>
</protein>
<organism evidence="1 2">
    <name type="scientific">Ceraceosorus guamensis</name>
    <dbReference type="NCBI Taxonomy" id="1522189"/>
    <lineage>
        <taxon>Eukaryota</taxon>
        <taxon>Fungi</taxon>
        <taxon>Dikarya</taxon>
        <taxon>Basidiomycota</taxon>
        <taxon>Ustilaginomycotina</taxon>
        <taxon>Exobasidiomycetes</taxon>
        <taxon>Ceraceosorales</taxon>
        <taxon>Ceraceosoraceae</taxon>
        <taxon>Ceraceosorus</taxon>
    </lineage>
</organism>